<dbReference type="PIRSF" id="PIRSF006171">
    <property type="entry name" value="RR_citrat_malat"/>
    <property type="match status" value="1"/>
</dbReference>
<evidence type="ECO:0000256" key="11">
    <source>
        <dbReference type="SAM" id="Coils"/>
    </source>
</evidence>
<comment type="caution">
    <text evidence="13">The sequence shown here is derived from an EMBL/GenBank/DDBJ whole genome shotgun (WGS) entry which is preliminary data.</text>
</comment>
<sequence length="232" mass="25693">MIQVLIVEDDVRNAEIHRRFVGKVDGFEAAGVATDGRQALELLDILQPDLVLLDLFLPHVDGLELLRRIRAGHPRTGVIMVTAAKELHRVREAIEGGVYDYLLKPVIFDRLQETLLGYRSYRERMAALEAEAAGALGQSEIDALLRLREPGAERGRPSGYPKGIDQLTLDKVSGLLGEEEGPLTAPLLSARLGISRSTARRYLEYLVSAGRLQADLAYGSVGRPERVYRRKA</sequence>
<evidence type="ECO:0000256" key="3">
    <source>
        <dbReference type="ARBA" id="ARBA00022553"/>
    </source>
</evidence>
<dbReference type="InterPro" id="IPR036388">
    <property type="entry name" value="WH-like_DNA-bd_sf"/>
</dbReference>
<dbReference type="Proteomes" id="UP000234789">
    <property type="component" value="Unassembled WGS sequence"/>
</dbReference>
<dbReference type="InterPro" id="IPR051271">
    <property type="entry name" value="2C-system_Tx_regulators"/>
</dbReference>
<evidence type="ECO:0000256" key="10">
    <source>
        <dbReference type="PROSITE-ProRule" id="PRU00169"/>
    </source>
</evidence>
<dbReference type="Pfam" id="PF00072">
    <property type="entry name" value="Response_reg"/>
    <property type="match status" value="1"/>
</dbReference>
<dbReference type="PROSITE" id="PS50110">
    <property type="entry name" value="RESPONSE_REGULATORY"/>
    <property type="match status" value="1"/>
</dbReference>
<dbReference type="PANTHER" id="PTHR45526:SF1">
    <property type="entry name" value="TRANSCRIPTIONAL REGULATORY PROTEIN DCUR-RELATED"/>
    <property type="match status" value="1"/>
</dbReference>
<keyword evidence="3 10" id="KW-0597">Phosphoprotein</keyword>
<dbReference type="InterPro" id="IPR036390">
    <property type="entry name" value="WH_DNA-bd_sf"/>
</dbReference>
<evidence type="ECO:0000256" key="7">
    <source>
        <dbReference type="ARBA" id="ARBA00023159"/>
    </source>
</evidence>
<dbReference type="InterPro" id="IPR001789">
    <property type="entry name" value="Sig_transdc_resp-reg_receiver"/>
</dbReference>
<feature type="domain" description="Response regulatory" evidence="12">
    <location>
        <begin position="3"/>
        <end position="119"/>
    </location>
</feature>
<keyword evidence="11" id="KW-0175">Coiled coil</keyword>
<evidence type="ECO:0000256" key="6">
    <source>
        <dbReference type="ARBA" id="ARBA00023125"/>
    </source>
</evidence>
<evidence type="ECO:0000313" key="14">
    <source>
        <dbReference type="Proteomes" id="UP000234789"/>
    </source>
</evidence>
<dbReference type="SMART" id="SM00448">
    <property type="entry name" value="REC"/>
    <property type="match status" value="1"/>
</dbReference>
<dbReference type="InterPro" id="IPR011006">
    <property type="entry name" value="CheY-like_superfamily"/>
</dbReference>
<dbReference type="GO" id="GO:0005737">
    <property type="term" value="C:cytoplasm"/>
    <property type="evidence" value="ECO:0007669"/>
    <property type="project" value="UniProtKB-SubCell"/>
</dbReference>
<dbReference type="InterPro" id="IPR024187">
    <property type="entry name" value="Sig_transdc_resp-reg_cit/mal"/>
</dbReference>
<dbReference type="GO" id="GO:0003677">
    <property type="term" value="F:DNA binding"/>
    <property type="evidence" value="ECO:0007669"/>
    <property type="project" value="UniProtKB-KW"/>
</dbReference>
<evidence type="ECO:0000313" key="13">
    <source>
        <dbReference type="EMBL" id="PLT48133.1"/>
    </source>
</evidence>
<gene>
    <name evidence="13" type="ORF">B8V81_0265</name>
</gene>
<dbReference type="EMBL" id="NFEZ01000001">
    <property type="protein sequence ID" value="PLT48133.1"/>
    <property type="molecule type" value="Genomic_DNA"/>
</dbReference>
<dbReference type="RefSeq" id="WP_028600199.1">
    <property type="nucleotide sequence ID" value="NZ_BIMM01000057.1"/>
</dbReference>
<evidence type="ECO:0000256" key="5">
    <source>
        <dbReference type="ARBA" id="ARBA00023015"/>
    </source>
</evidence>
<keyword evidence="14" id="KW-1185">Reference proteome</keyword>
<protein>
    <recommendedName>
        <fullName evidence="9">Transcriptional regulatory protein</fullName>
    </recommendedName>
</protein>
<dbReference type="GO" id="GO:0000156">
    <property type="term" value="F:phosphorelay response regulator activity"/>
    <property type="evidence" value="ECO:0007669"/>
    <property type="project" value="TreeGrafter"/>
</dbReference>
<dbReference type="Gene3D" id="3.40.50.2300">
    <property type="match status" value="1"/>
</dbReference>
<keyword evidence="7 9" id="KW-0010">Activator</keyword>
<keyword evidence="2 9" id="KW-0963">Cytoplasm</keyword>
<reference evidence="13 14" key="1">
    <citation type="submission" date="2017-05" db="EMBL/GenBank/DDBJ databases">
        <title>Functional genome analysis of Paenibacillus pasadenensis strain R16: insights on endophytic life style and antifungal activity.</title>
        <authorList>
            <person name="Passera A."/>
            <person name="Marcolungo L."/>
            <person name="Casati P."/>
            <person name="Brasca M."/>
            <person name="Quaglino F."/>
            <person name="Delledonne M."/>
        </authorList>
    </citation>
    <scope>NUCLEOTIDE SEQUENCE [LARGE SCALE GENOMIC DNA]</scope>
    <source>
        <strain evidence="13 14">R16</strain>
    </source>
</reference>
<dbReference type="Pfam" id="PF20714">
    <property type="entry name" value="HTH_64"/>
    <property type="match status" value="1"/>
</dbReference>
<organism evidence="13 14">
    <name type="scientific">Paenibacillus pasadenensis</name>
    <dbReference type="NCBI Taxonomy" id="217090"/>
    <lineage>
        <taxon>Bacteria</taxon>
        <taxon>Bacillati</taxon>
        <taxon>Bacillota</taxon>
        <taxon>Bacilli</taxon>
        <taxon>Bacillales</taxon>
        <taxon>Paenibacillaceae</taxon>
        <taxon>Paenibacillus</taxon>
    </lineage>
</organism>
<keyword evidence="5 9" id="KW-0805">Transcription regulation</keyword>
<dbReference type="AlphaFoldDB" id="A0A2N5NCT2"/>
<proteinExistence type="predicted"/>
<evidence type="ECO:0000256" key="1">
    <source>
        <dbReference type="ARBA" id="ARBA00004496"/>
    </source>
</evidence>
<evidence type="ECO:0000256" key="9">
    <source>
        <dbReference type="PIRNR" id="PIRNR006171"/>
    </source>
</evidence>
<name>A0A2N5NCT2_9BACL</name>
<comment type="subcellular location">
    <subcellularLocation>
        <location evidence="1 9">Cytoplasm</location>
    </subcellularLocation>
</comment>
<dbReference type="Gene3D" id="1.10.10.10">
    <property type="entry name" value="Winged helix-like DNA-binding domain superfamily/Winged helix DNA-binding domain"/>
    <property type="match status" value="1"/>
</dbReference>
<dbReference type="PANTHER" id="PTHR45526">
    <property type="entry name" value="TRANSCRIPTIONAL REGULATORY PROTEIN DPIA"/>
    <property type="match status" value="1"/>
</dbReference>
<accession>A0A2N5NCT2</accession>
<dbReference type="SUPFAM" id="SSF52172">
    <property type="entry name" value="CheY-like"/>
    <property type="match status" value="1"/>
</dbReference>
<dbReference type="OrthoDB" id="9759232at2"/>
<keyword evidence="4 9" id="KW-0902">Two-component regulatory system</keyword>
<feature type="coiled-coil region" evidence="11">
    <location>
        <begin position="111"/>
        <end position="138"/>
    </location>
</feature>
<dbReference type="SUPFAM" id="SSF46785">
    <property type="entry name" value="Winged helix' DNA-binding domain"/>
    <property type="match status" value="1"/>
</dbReference>
<keyword evidence="6 9" id="KW-0238">DNA-binding</keyword>
<feature type="modified residue" description="4-aspartylphosphate" evidence="10">
    <location>
        <position position="54"/>
    </location>
</feature>
<dbReference type="GO" id="GO:0003700">
    <property type="term" value="F:DNA-binding transcription factor activity"/>
    <property type="evidence" value="ECO:0007669"/>
    <property type="project" value="InterPro"/>
</dbReference>
<evidence type="ECO:0000256" key="8">
    <source>
        <dbReference type="ARBA" id="ARBA00023163"/>
    </source>
</evidence>
<dbReference type="InterPro" id="IPR048714">
    <property type="entry name" value="DpiA-like_HTH"/>
</dbReference>
<keyword evidence="8 9" id="KW-0804">Transcription</keyword>
<evidence type="ECO:0000259" key="12">
    <source>
        <dbReference type="PROSITE" id="PS50110"/>
    </source>
</evidence>
<evidence type="ECO:0000256" key="2">
    <source>
        <dbReference type="ARBA" id="ARBA00022490"/>
    </source>
</evidence>
<evidence type="ECO:0000256" key="4">
    <source>
        <dbReference type="ARBA" id="ARBA00023012"/>
    </source>
</evidence>